<dbReference type="InterPro" id="IPR048587">
    <property type="entry name" value="CvfB_S1_3rd"/>
</dbReference>
<dbReference type="PROSITE" id="PS50126">
    <property type="entry name" value="S1"/>
    <property type="match status" value="1"/>
</dbReference>
<dbReference type="InterPro" id="IPR048588">
    <property type="entry name" value="CvfB_S1_2nd"/>
</dbReference>
<dbReference type="PANTHER" id="PTHR37296">
    <property type="entry name" value="CONSERVED VIRULENCE FACTOR B"/>
    <property type="match status" value="1"/>
</dbReference>
<dbReference type="Pfam" id="PF21543">
    <property type="entry name" value="CvfB_2nd"/>
    <property type="match status" value="1"/>
</dbReference>
<dbReference type="InterPro" id="IPR036388">
    <property type="entry name" value="WH-like_DNA-bd_sf"/>
</dbReference>
<comment type="similarity">
    <text evidence="1">Belongs to the CvfB family.</text>
</comment>
<dbReference type="EMBL" id="CP022572">
    <property type="protein sequence ID" value="AZU61224.1"/>
    <property type="molecule type" value="Genomic_DNA"/>
</dbReference>
<name>A0A3Q9QVG3_9BACI</name>
<dbReference type="InterPro" id="IPR012340">
    <property type="entry name" value="NA-bd_OB-fold"/>
</dbReference>
<evidence type="ECO:0000256" key="1">
    <source>
        <dbReference type="PIRNR" id="PIRNR012524"/>
    </source>
</evidence>
<dbReference type="InterPro" id="IPR014464">
    <property type="entry name" value="CvfB_fam"/>
</dbReference>
<feature type="domain" description="S1 motif" evidence="2">
    <location>
        <begin position="155"/>
        <end position="217"/>
    </location>
</feature>
<dbReference type="Gene3D" id="2.40.50.140">
    <property type="entry name" value="Nucleic acid-binding proteins"/>
    <property type="match status" value="2"/>
</dbReference>
<dbReference type="InterPro" id="IPR039566">
    <property type="entry name" value="CvfB_S1_st"/>
</dbReference>
<reference evidence="3 4" key="1">
    <citation type="submission" date="2017-07" db="EMBL/GenBank/DDBJ databases">
        <title>The complete genome sequence of Bacillus mesonae strain H20-5, an efficient strain improving plant abiotic stress resistance.</title>
        <authorList>
            <person name="Kim S.Y."/>
            <person name="Song H."/>
            <person name="Sang M.K."/>
            <person name="Weon H.-Y."/>
            <person name="Song J."/>
        </authorList>
    </citation>
    <scope>NUCLEOTIDE SEQUENCE [LARGE SCALE GENOMIC DNA]</scope>
    <source>
        <strain evidence="3 4">H20-5</strain>
    </source>
</reference>
<proteinExistence type="inferred from homology"/>
<dbReference type="PANTHER" id="PTHR37296:SF1">
    <property type="entry name" value="CONSERVED VIRULENCE FACTOR B"/>
    <property type="match status" value="1"/>
</dbReference>
<evidence type="ECO:0000313" key="3">
    <source>
        <dbReference type="EMBL" id="AZU61224.1"/>
    </source>
</evidence>
<organism evidence="3 4">
    <name type="scientific">Neobacillus mesonae</name>
    <dbReference type="NCBI Taxonomy" id="1193713"/>
    <lineage>
        <taxon>Bacteria</taxon>
        <taxon>Bacillati</taxon>
        <taxon>Bacillota</taxon>
        <taxon>Bacilli</taxon>
        <taxon>Bacillales</taxon>
        <taxon>Bacillaceae</taxon>
        <taxon>Neobacillus</taxon>
    </lineage>
</organism>
<dbReference type="Gene3D" id="1.10.10.10">
    <property type="entry name" value="Winged helix-like DNA-binding domain superfamily/Winged helix DNA-binding domain"/>
    <property type="match status" value="1"/>
</dbReference>
<dbReference type="InterPro" id="IPR040764">
    <property type="entry name" value="CvfB_WH"/>
</dbReference>
<sequence length="288" mass="32696">MSIKELVGQTTILTVARKAPFGYFLSDGNEDVLLHNNEVNREVEEGEQLEVFLYVDNEGRPTASMVIPEIAAGRYGWVKVTDVKPDIGVFLNIGLQKDILLGRDDLPAHKSVWPKEGDMLYITLRVNRNYLLYAKLASDQVIQSISTKAERESFNKNVQGYIYRTAKVGSWIYTLEGFKGFIHESQRKQEPRLGEKVEGRIIDIKEDGTVNVSLLARKQESLDLDSAHVYEYLMSRNGAMPFTDKSMPEDIQERFGLSKGAFKRALGKLMKDGKVYQEGGWTYEKKDS</sequence>
<dbReference type="SMART" id="SM00316">
    <property type="entry name" value="S1"/>
    <property type="match status" value="2"/>
</dbReference>
<dbReference type="AlphaFoldDB" id="A0A3Q9QVG3"/>
<keyword evidence="4" id="KW-1185">Reference proteome</keyword>
<dbReference type="KEGG" id="nmk:CHR53_08095"/>
<dbReference type="Pfam" id="PF13509">
    <property type="entry name" value="S1_2"/>
    <property type="match status" value="1"/>
</dbReference>
<dbReference type="PIRSF" id="PIRSF012524">
    <property type="entry name" value="YitL_S1"/>
    <property type="match status" value="1"/>
</dbReference>
<dbReference type="RefSeq" id="WP_127486082.1">
    <property type="nucleotide sequence ID" value="NZ_CP022572.1"/>
</dbReference>
<dbReference type="Pfam" id="PF17783">
    <property type="entry name" value="WHD_CvfB"/>
    <property type="match status" value="1"/>
</dbReference>
<accession>A0A3Q9QVG3</accession>
<dbReference type="InterPro" id="IPR003029">
    <property type="entry name" value="S1_domain"/>
</dbReference>
<dbReference type="STRING" id="1193713.GCA_001636315_04059"/>
<evidence type="ECO:0000313" key="4">
    <source>
        <dbReference type="Proteomes" id="UP000282892"/>
    </source>
</evidence>
<dbReference type="Pfam" id="PF21191">
    <property type="entry name" value="CvfB_1st"/>
    <property type="match status" value="1"/>
</dbReference>
<dbReference type="OrthoDB" id="9801597at2"/>
<dbReference type="GO" id="GO:0003676">
    <property type="term" value="F:nucleic acid binding"/>
    <property type="evidence" value="ECO:0007669"/>
    <property type="project" value="InterPro"/>
</dbReference>
<dbReference type="Proteomes" id="UP000282892">
    <property type="component" value="Chromosome"/>
</dbReference>
<gene>
    <name evidence="3" type="ORF">CHR53_08095</name>
</gene>
<evidence type="ECO:0000259" key="2">
    <source>
        <dbReference type="PROSITE" id="PS50126"/>
    </source>
</evidence>
<protein>
    <recommendedName>
        <fullName evidence="2">S1 motif domain-containing protein</fullName>
    </recommendedName>
</protein>